<keyword evidence="5 7" id="KW-0378">Hydrolase</keyword>
<sequence>MFGFEEVAGMSVVEEKRGGFLTEVLQALITAGILAFIIRTFLITPFYIPSRSMEPTLYPGDRILVNRLAYRFGEPQRGDVLVFRYPLDPSRDYIKRVIAVGGDTIEARQNRIYVNGQALEESYVPPGVVYNDFGPIKVPPNTYFMMGDNRNISADSRVWGPLERKLIIGKAVFIFWPLNRLGFIK</sequence>
<comment type="subcellular location">
    <subcellularLocation>
        <location evidence="2">Cell membrane</location>
        <topology evidence="2">Single-pass type II membrane protein</topology>
    </subcellularLocation>
    <subcellularLocation>
        <location evidence="7">Membrane</location>
        <topology evidence="7">Single-pass type II membrane protein</topology>
    </subcellularLocation>
</comment>
<evidence type="ECO:0000256" key="4">
    <source>
        <dbReference type="ARBA" id="ARBA00013208"/>
    </source>
</evidence>
<dbReference type="InterPro" id="IPR019758">
    <property type="entry name" value="Pept_S26A_signal_pept_1_CS"/>
</dbReference>
<dbReference type="PRINTS" id="PR00727">
    <property type="entry name" value="LEADERPTASE"/>
</dbReference>
<evidence type="ECO:0000256" key="2">
    <source>
        <dbReference type="ARBA" id="ARBA00004401"/>
    </source>
</evidence>
<evidence type="ECO:0000256" key="3">
    <source>
        <dbReference type="ARBA" id="ARBA00009370"/>
    </source>
</evidence>
<dbReference type="STRING" id="698762.SAMN00808754_1217"/>
<keyword evidence="7" id="KW-0812">Transmembrane</keyword>
<proteinExistence type="inferred from homology"/>
<dbReference type="GO" id="GO:0005886">
    <property type="term" value="C:plasma membrane"/>
    <property type="evidence" value="ECO:0007669"/>
    <property type="project" value="UniProtKB-SubCell"/>
</dbReference>
<keyword evidence="10" id="KW-1185">Reference proteome</keyword>
<evidence type="ECO:0000256" key="1">
    <source>
        <dbReference type="ARBA" id="ARBA00000677"/>
    </source>
</evidence>
<dbReference type="AlphaFoldDB" id="A0A1W1VQH7"/>
<dbReference type="InterPro" id="IPR036286">
    <property type="entry name" value="LexA/Signal_pep-like_sf"/>
</dbReference>
<dbReference type="SUPFAM" id="SSF51306">
    <property type="entry name" value="LexA/Signal peptidase"/>
    <property type="match status" value="1"/>
</dbReference>
<dbReference type="PANTHER" id="PTHR43390:SF1">
    <property type="entry name" value="CHLOROPLAST PROCESSING PEPTIDASE"/>
    <property type="match status" value="1"/>
</dbReference>
<keyword evidence="7" id="KW-0645">Protease</keyword>
<dbReference type="Proteomes" id="UP000192569">
    <property type="component" value="Chromosome I"/>
</dbReference>
<comment type="catalytic activity">
    <reaction evidence="1 7">
        <text>Cleavage of hydrophobic, N-terminal signal or leader sequences from secreted and periplasmic proteins.</text>
        <dbReference type="EC" id="3.4.21.89"/>
    </reaction>
</comment>
<dbReference type="GO" id="GO:0006465">
    <property type="term" value="P:signal peptide processing"/>
    <property type="evidence" value="ECO:0007669"/>
    <property type="project" value="InterPro"/>
</dbReference>
<dbReference type="EMBL" id="LT838272">
    <property type="protein sequence ID" value="SMB95341.1"/>
    <property type="molecule type" value="Genomic_DNA"/>
</dbReference>
<feature type="active site" evidence="6">
    <location>
        <position position="95"/>
    </location>
</feature>
<evidence type="ECO:0000313" key="9">
    <source>
        <dbReference type="EMBL" id="SMB95341.1"/>
    </source>
</evidence>
<dbReference type="PROSITE" id="PS00761">
    <property type="entry name" value="SPASE_I_3"/>
    <property type="match status" value="1"/>
</dbReference>
<evidence type="ECO:0000313" key="10">
    <source>
        <dbReference type="Proteomes" id="UP000192569"/>
    </source>
</evidence>
<dbReference type="CDD" id="cd06530">
    <property type="entry name" value="S26_SPase_I"/>
    <property type="match status" value="1"/>
</dbReference>
<feature type="transmembrane region" description="Helical" evidence="7">
    <location>
        <begin position="24"/>
        <end position="48"/>
    </location>
</feature>
<dbReference type="PANTHER" id="PTHR43390">
    <property type="entry name" value="SIGNAL PEPTIDASE I"/>
    <property type="match status" value="1"/>
</dbReference>
<accession>A0A1W1VQH7</accession>
<dbReference type="InterPro" id="IPR000223">
    <property type="entry name" value="Pept_S26A_signal_pept_1"/>
</dbReference>
<reference evidence="9 10" key="1">
    <citation type="submission" date="2017-04" db="EMBL/GenBank/DDBJ databases">
        <authorList>
            <person name="Afonso C.L."/>
            <person name="Miller P.J."/>
            <person name="Scott M.A."/>
            <person name="Spackman E."/>
            <person name="Goraichik I."/>
            <person name="Dimitrov K.M."/>
            <person name="Suarez D.L."/>
            <person name="Swayne D.E."/>
        </authorList>
    </citation>
    <scope>NUCLEOTIDE SEQUENCE [LARGE SCALE GENOMIC DNA]</scope>
    <source>
        <strain evidence="9 10">ToBE</strain>
    </source>
</reference>
<evidence type="ECO:0000259" key="8">
    <source>
        <dbReference type="Pfam" id="PF10502"/>
    </source>
</evidence>
<keyword evidence="7" id="KW-1133">Transmembrane helix</keyword>
<protein>
    <recommendedName>
        <fullName evidence="4 7">Signal peptidase I</fullName>
        <ecNumber evidence="4 7">3.4.21.89</ecNumber>
    </recommendedName>
</protein>
<evidence type="ECO:0000256" key="5">
    <source>
        <dbReference type="ARBA" id="ARBA00022801"/>
    </source>
</evidence>
<dbReference type="EC" id="3.4.21.89" evidence="4 7"/>
<name>A0A1W1VQH7_9FIRM</name>
<keyword evidence="7" id="KW-0472">Membrane</keyword>
<dbReference type="GO" id="GO:0009003">
    <property type="term" value="F:signal peptidase activity"/>
    <property type="evidence" value="ECO:0007669"/>
    <property type="project" value="UniProtKB-EC"/>
</dbReference>
<gene>
    <name evidence="9" type="ORF">SAMN00808754_1217</name>
</gene>
<dbReference type="NCBIfam" id="TIGR02227">
    <property type="entry name" value="sigpep_I_bact"/>
    <property type="match status" value="1"/>
</dbReference>
<dbReference type="Gene3D" id="2.10.109.10">
    <property type="entry name" value="Umud Fragment, subunit A"/>
    <property type="match status" value="1"/>
</dbReference>
<evidence type="ECO:0000256" key="7">
    <source>
        <dbReference type="RuleBase" id="RU362042"/>
    </source>
</evidence>
<evidence type="ECO:0000256" key="6">
    <source>
        <dbReference type="PIRSR" id="PIRSR600223-1"/>
    </source>
</evidence>
<organism evidence="9 10">
    <name type="scientific">Thermanaeromonas toyohensis ToBE</name>
    <dbReference type="NCBI Taxonomy" id="698762"/>
    <lineage>
        <taxon>Bacteria</taxon>
        <taxon>Bacillati</taxon>
        <taxon>Bacillota</taxon>
        <taxon>Clostridia</taxon>
        <taxon>Neomoorellales</taxon>
        <taxon>Neomoorellaceae</taxon>
        <taxon>Thermanaeromonas</taxon>
    </lineage>
</organism>
<dbReference type="GO" id="GO:0004252">
    <property type="term" value="F:serine-type endopeptidase activity"/>
    <property type="evidence" value="ECO:0007669"/>
    <property type="project" value="InterPro"/>
</dbReference>
<feature type="domain" description="Peptidase S26" evidence="8">
    <location>
        <begin position="22"/>
        <end position="176"/>
    </location>
</feature>
<feature type="active site" evidence="6">
    <location>
        <position position="52"/>
    </location>
</feature>
<comment type="similarity">
    <text evidence="3 7">Belongs to the peptidase S26 family.</text>
</comment>
<dbReference type="InterPro" id="IPR019533">
    <property type="entry name" value="Peptidase_S26"/>
</dbReference>
<dbReference type="Pfam" id="PF10502">
    <property type="entry name" value="Peptidase_S26"/>
    <property type="match status" value="1"/>
</dbReference>